<feature type="domain" description="UspA" evidence="2">
    <location>
        <begin position="1"/>
        <end position="140"/>
    </location>
</feature>
<dbReference type="EMBL" id="CP003929">
    <property type="protein sequence ID" value="AGB39382.1"/>
    <property type="molecule type" value="Genomic_DNA"/>
</dbReference>
<dbReference type="GeneID" id="14402433"/>
<dbReference type="AlphaFoldDB" id="L0K266"/>
<dbReference type="eggNOG" id="arCOG02053">
    <property type="taxonomic scope" value="Archaea"/>
</dbReference>
<sequence>MYDRILVPTDGSEYAEDAAERAFDLAETTDAAVHVVCVVEQGPLGSVRLPGDDASAAGAFAERAEEFVAQIAERARERGLTVDAEIREGVPVRELLTCVDEVDADAVVMGTRGRGGVSRMMLGSVTDGVIREGDVDVLVVGEDQESAR</sequence>
<dbReference type="Proteomes" id="UP000010878">
    <property type="component" value="Chromosome"/>
</dbReference>
<gene>
    <name evidence="3" type="ORF">Natoc_3666</name>
</gene>
<dbReference type="PANTHER" id="PTHR46268:SF6">
    <property type="entry name" value="UNIVERSAL STRESS PROTEIN UP12"/>
    <property type="match status" value="1"/>
</dbReference>
<dbReference type="STRING" id="694430.Natoc_3666"/>
<protein>
    <submittedName>
        <fullName evidence="3">Universal stress protein UspA-like protein</fullName>
    </submittedName>
</protein>
<evidence type="ECO:0000256" key="1">
    <source>
        <dbReference type="ARBA" id="ARBA00008791"/>
    </source>
</evidence>
<dbReference type="SUPFAM" id="SSF52402">
    <property type="entry name" value="Adenine nucleotide alpha hydrolases-like"/>
    <property type="match status" value="1"/>
</dbReference>
<dbReference type="InterPro" id="IPR006016">
    <property type="entry name" value="UspA"/>
</dbReference>
<evidence type="ECO:0000259" key="2">
    <source>
        <dbReference type="Pfam" id="PF00582"/>
    </source>
</evidence>
<accession>L0K266</accession>
<name>L0K266_9EURY</name>
<dbReference type="CDD" id="cd00293">
    <property type="entry name" value="USP-like"/>
    <property type="match status" value="1"/>
</dbReference>
<dbReference type="Gene3D" id="3.40.50.620">
    <property type="entry name" value="HUPs"/>
    <property type="match status" value="1"/>
</dbReference>
<dbReference type="KEGG" id="nou:Natoc_3666"/>
<dbReference type="Pfam" id="PF00582">
    <property type="entry name" value="Usp"/>
    <property type="match status" value="1"/>
</dbReference>
<comment type="similarity">
    <text evidence="1">Belongs to the universal stress protein A family.</text>
</comment>
<dbReference type="InterPro" id="IPR006015">
    <property type="entry name" value="Universal_stress_UspA"/>
</dbReference>
<proteinExistence type="inferred from homology"/>
<dbReference type="OrthoDB" id="105697at2157"/>
<evidence type="ECO:0000313" key="3">
    <source>
        <dbReference type="EMBL" id="AGB39382.1"/>
    </source>
</evidence>
<evidence type="ECO:0000313" key="4">
    <source>
        <dbReference type="Proteomes" id="UP000010878"/>
    </source>
</evidence>
<reference evidence="3 4" key="1">
    <citation type="submission" date="2012-11" db="EMBL/GenBank/DDBJ databases">
        <title>FINISHED of Natronococcus occultus SP4, DSM 3396.</title>
        <authorList>
            <consortium name="DOE Joint Genome Institute"/>
            <person name="Eisen J."/>
            <person name="Huntemann M."/>
            <person name="Wei C.-L."/>
            <person name="Han J."/>
            <person name="Detter J.C."/>
            <person name="Han C."/>
            <person name="Tapia R."/>
            <person name="Chen A."/>
            <person name="Kyrpides N."/>
            <person name="Mavromatis K."/>
            <person name="Markowitz V."/>
            <person name="Szeto E."/>
            <person name="Ivanova N."/>
            <person name="Mikhailova N."/>
            <person name="Ovchinnikova G."/>
            <person name="Pagani I."/>
            <person name="Pati A."/>
            <person name="Goodwin L."/>
            <person name="Nordberg H.P."/>
            <person name="Cantor M.N."/>
            <person name="Hua S.X."/>
            <person name="Woyke T."/>
            <person name="Eisen J."/>
            <person name="Klenk H.-P."/>
            <person name="Klenk H.-P."/>
        </authorList>
    </citation>
    <scope>NUCLEOTIDE SEQUENCE [LARGE SCALE GENOMIC DNA]</scope>
    <source>
        <strain evidence="3 4">SP4</strain>
    </source>
</reference>
<keyword evidence="4" id="KW-1185">Reference proteome</keyword>
<dbReference type="PANTHER" id="PTHR46268">
    <property type="entry name" value="STRESS RESPONSE PROTEIN NHAX"/>
    <property type="match status" value="1"/>
</dbReference>
<organism evidence="3 4">
    <name type="scientific">Natronococcus occultus SP4</name>
    <dbReference type="NCBI Taxonomy" id="694430"/>
    <lineage>
        <taxon>Archaea</taxon>
        <taxon>Methanobacteriati</taxon>
        <taxon>Methanobacteriota</taxon>
        <taxon>Stenosarchaea group</taxon>
        <taxon>Halobacteria</taxon>
        <taxon>Halobacteriales</taxon>
        <taxon>Natrialbaceae</taxon>
        <taxon>Natronococcus</taxon>
    </lineage>
</organism>
<dbReference type="PRINTS" id="PR01438">
    <property type="entry name" value="UNVRSLSTRESS"/>
</dbReference>
<dbReference type="HOGENOM" id="CLU_049301_11_0_2"/>
<dbReference type="InterPro" id="IPR014729">
    <property type="entry name" value="Rossmann-like_a/b/a_fold"/>
</dbReference>
<dbReference type="RefSeq" id="WP_015322816.1">
    <property type="nucleotide sequence ID" value="NC_019974.1"/>
</dbReference>